<dbReference type="Pfam" id="PF00249">
    <property type="entry name" value="Myb_DNA-binding"/>
    <property type="match status" value="1"/>
</dbReference>
<dbReference type="PANTHER" id="PTHR46993:SF6">
    <property type="entry name" value="MYB TRANSCRIPTION FACTOR"/>
    <property type="match status" value="1"/>
</dbReference>
<dbReference type="SMART" id="SM00717">
    <property type="entry name" value="SANT"/>
    <property type="match status" value="1"/>
</dbReference>
<feature type="domain" description="Myb-like" evidence="4">
    <location>
        <begin position="502"/>
        <end position="557"/>
    </location>
</feature>
<proteinExistence type="predicted"/>
<feature type="region of interest" description="Disordered" evidence="3">
    <location>
        <begin position="402"/>
        <end position="438"/>
    </location>
</feature>
<dbReference type="Proteomes" id="UP000504603">
    <property type="component" value="Unplaced"/>
</dbReference>
<dbReference type="RefSeq" id="XP_022149751.1">
    <property type="nucleotide sequence ID" value="XM_022294059.1"/>
</dbReference>
<evidence type="ECO:0000256" key="1">
    <source>
        <dbReference type="ARBA" id="ARBA00004123"/>
    </source>
</evidence>
<dbReference type="PROSITE" id="PS50090">
    <property type="entry name" value="MYB_LIKE"/>
    <property type="match status" value="1"/>
</dbReference>
<dbReference type="OrthoDB" id="608866at2759"/>
<comment type="subcellular location">
    <subcellularLocation>
        <location evidence="1">Nucleus</location>
    </subcellularLocation>
</comment>
<dbReference type="Gene3D" id="1.10.246.220">
    <property type="match status" value="1"/>
</dbReference>
<dbReference type="GeneID" id="111018108"/>
<reference evidence="7" key="1">
    <citation type="submission" date="2025-08" db="UniProtKB">
        <authorList>
            <consortium name="RefSeq"/>
        </authorList>
    </citation>
    <scope>IDENTIFICATION</scope>
    <source>
        <strain evidence="7">OHB3-1</strain>
    </source>
</reference>
<dbReference type="PROSITE" id="PS51294">
    <property type="entry name" value="HTH_MYB"/>
    <property type="match status" value="1"/>
</dbReference>
<dbReference type="SUPFAM" id="SSF46689">
    <property type="entry name" value="Homeodomain-like"/>
    <property type="match status" value="1"/>
</dbReference>
<evidence type="ECO:0000313" key="6">
    <source>
        <dbReference type="Proteomes" id="UP000504603"/>
    </source>
</evidence>
<feature type="domain" description="HTH myb-type" evidence="5">
    <location>
        <begin position="502"/>
        <end position="559"/>
    </location>
</feature>
<gene>
    <name evidence="7" type="primary">LOC111018108</name>
</gene>
<evidence type="ECO:0000256" key="2">
    <source>
        <dbReference type="ARBA" id="ARBA00023242"/>
    </source>
</evidence>
<dbReference type="KEGG" id="mcha:111018108"/>
<feature type="region of interest" description="Disordered" evidence="3">
    <location>
        <begin position="463"/>
        <end position="485"/>
    </location>
</feature>
<dbReference type="GO" id="GO:0005634">
    <property type="term" value="C:nucleus"/>
    <property type="evidence" value="ECO:0007669"/>
    <property type="project" value="UniProtKB-SubCell"/>
</dbReference>
<dbReference type="AlphaFoldDB" id="A0A6J1D9B9"/>
<keyword evidence="6" id="KW-1185">Reference proteome</keyword>
<evidence type="ECO:0000313" key="7">
    <source>
        <dbReference type="RefSeq" id="XP_022149751.1"/>
    </source>
</evidence>
<dbReference type="InterPro" id="IPR017930">
    <property type="entry name" value="Myb_dom"/>
</dbReference>
<dbReference type="CDD" id="cd11660">
    <property type="entry name" value="SANT_TRF"/>
    <property type="match status" value="1"/>
</dbReference>
<evidence type="ECO:0000259" key="4">
    <source>
        <dbReference type="PROSITE" id="PS50090"/>
    </source>
</evidence>
<accession>A0A6J1D9B9</accession>
<feature type="compositionally biased region" description="Basic and acidic residues" evidence="3">
    <location>
        <begin position="402"/>
        <end position="413"/>
    </location>
</feature>
<evidence type="ECO:0000256" key="3">
    <source>
        <dbReference type="SAM" id="MobiDB-lite"/>
    </source>
</evidence>
<dbReference type="PANTHER" id="PTHR46993">
    <property type="entry name" value="MYB TRANSCRIPTION FACTOR"/>
    <property type="match status" value="1"/>
</dbReference>
<dbReference type="InterPro" id="IPR001005">
    <property type="entry name" value="SANT/Myb"/>
</dbReference>
<organism evidence="6 7">
    <name type="scientific">Momordica charantia</name>
    <name type="common">Bitter gourd</name>
    <name type="synonym">Balsam pear</name>
    <dbReference type="NCBI Taxonomy" id="3673"/>
    <lineage>
        <taxon>Eukaryota</taxon>
        <taxon>Viridiplantae</taxon>
        <taxon>Streptophyta</taxon>
        <taxon>Embryophyta</taxon>
        <taxon>Tracheophyta</taxon>
        <taxon>Spermatophyta</taxon>
        <taxon>Magnoliopsida</taxon>
        <taxon>eudicotyledons</taxon>
        <taxon>Gunneridae</taxon>
        <taxon>Pentapetalae</taxon>
        <taxon>rosids</taxon>
        <taxon>fabids</taxon>
        <taxon>Cucurbitales</taxon>
        <taxon>Cucurbitaceae</taxon>
        <taxon>Momordiceae</taxon>
        <taxon>Momordica</taxon>
    </lineage>
</organism>
<keyword evidence="2" id="KW-0539">Nucleus</keyword>
<protein>
    <submittedName>
        <fullName evidence="7">Uncharacterized protein LOC111018108</fullName>
    </submittedName>
</protein>
<dbReference type="InterPro" id="IPR009057">
    <property type="entry name" value="Homeodomain-like_sf"/>
</dbReference>
<sequence>MDEDVCRWVIEFILRSSMDDELLKRVLAVIPIPDKDFRLKKTVLLRAIESQTLQAEITEKFLEIFEMIEQLDKTEGLAMMESMKAAYCAVAVECTVKYLVGGGVQRYSDAVRRIWRGKVTELERSGKSELVSRELKAWKDEVEDALCDKNVRKRLANMNTRNEALKLVTAYLGEAWAVLGPPFLQLSASLMDKSMTNEMQFLQLDQELGAADETAIVRKDVGGSSEIELPPQTVNSERLERQETVQVLSEAATERTNLLNINQDLGINDGSEQSFVAVDTEEVQELATEAAEIQESAVRDGAVPHHANLSRGENAKTSVLPRCKSLASHRRVRGGAKISNLDDLENDTSLGKYSCLDTPEVNRVREALKSSCLELQAVVKDPLPDALRKAEAVACDLAGKNRNHEHSLEERNDAAATNPATNKDDEPLQSGNADVENPRHNRQIIVTRPTSIMERNSTARTYEWDDSIDGAPEGKRSSRLHLPSPKRKAISPLKKYEEIKFIRRRKSKRWSLLEEDTLRAAVDRFGKGNWKLILSTYRDIFEERTEVDLKDKWRNMTRY</sequence>
<evidence type="ECO:0000259" key="5">
    <source>
        <dbReference type="PROSITE" id="PS51294"/>
    </source>
</evidence>
<name>A0A6J1D9B9_MOMCH</name>